<dbReference type="InterPro" id="IPR015797">
    <property type="entry name" value="NUDIX_hydrolase-like_dom_sf"/>
</dbReference>
<dbReference type="CDD" id="cd02883">
    <property type="entry name" value="NUDIX_Hydrolase"/>
    <property type="match status" value="1"/>
</dbReference>
<protein>
    <submittedName>
        <fullName evidence="5">RNA-dependent RNA polymerase</fullName>
    </submittedName>
</protein>
<proteinExistence type="predicted"/>
<keyword evidence="3" id="KW-0378">Hydrolase</keyword>
<dbReference type="PROSITE" id="PS00893">
    <property type="entry name" value="NUDIX_BOX"/>
    <property type="match status" value="1"/>
</dbReference>
<keyword evidence="1" id="KW-0808">Transferase</keyword>
<evidence type="ECO:0000313" key="5">
    <source>
        <dbReference type="EMBL" id="APG78099.1"/>
    </source>
</evidence>
<dbReference type="InterPro" id="IPR000086">
    <property type="entry name" value="NUDIX_hydrolase_dom"/>
</dbReference>
<sequence length="926" mass="103623">MTLPLSLANTTSIEDVPEWMFKLARERPGMYTIRVNMPKTWYCPCESASRQKKVEVNFSGEEFAKLDKVIMNQTYAESKSKVMSAIVFQHASVIWPSHTPDDVTMRTLGAWAITQYRANGTWFKSVYECLPFFALCCHYTQKQVDLDLNQNVGETKVAACGVVVFDNRKRVLCGVEPPGKPRAGVLSLPCGKKDPGESDLETAVRETKEEARVKCDPEKMRLYKTFRFGRSDCRLFSTINTDTTAWPAHDDNLLSLKFRTAEEVLAYGEHGVAESLKQCLDGDEFNAKIFDTTRPVFFVNNTAPEQVTMGGSSSHFGSEGPPRNNLGFVEPGHGNADTHPLGGTDADDSEIRAMRQDRILVNEAGVGVIGQSKNPENSKQIVGVMSLPVTDIPNVYAREGDSLDSAIDNRITQKQRPFTATTEDRALIGRMVSASIGDNPRRAPFSSRKVVTWWENHLLQDLRSGKWAESRLTKTVESLCCRIDPKFKLSCDIKLEPMPEGKAPRMLIADGDEGQVMALLTICCIEDLIKKHMPKKTIKGLGKRPAMERLAAELRAPAAAYAKTKGKIQGQHTGFSKMVPPGVSVFEGDGSAWDTTCSAKLRDCVENPVIMHVGTILKVLMSEPSAWIDAHYDMCALTKLALTFKKNSEFKKILIDAIRRSGHRGTSCLNWWVNFVCWHVSVFKMPEIFLDPDVRYGEDHAGILRWLASGFEGDDSILSTTPKIKESDELYVSILQRWERLGFNMKIFLRTTRALFTGYYLALDNHGPTGMMMPEVDRCFARAGISCSPKMIEHFKAGNRAGCMSVSRAAALSRAYEFAGWSPTISTKYLRYYESLGGNTHIDRDLMMRTTGATTDFSEPDILNEINVKNGEALSFDQSELERLEATGFGCTQEELITFTTKVWDYDLLKEWEGFRESLPASWRSA</sequence>
<dbReference type="GO" id="GO:0003968">
    <property type="term" value="F:RNA-directed RNA polymerase activity"/>
    <property type="evidence" value="ECO:0007669"/>
    <property type="project" value="UniProtKB-KW"/>
</dbReference>
<dbReference type="SUPFAM" id="SSF55811">
    <property type="entry name" value="Nudix"/>
    <property type="match status" value="1"/>
</dbReference>
<evidence type="ECO:0000256" key="3">
    <source>
        <dbReference type="ARBA" id="ARBA00022801"/>
    </source>
</evidence>
<dbReference type="EMBL" id="KX884013">
    <property type="protein sequence ID" value="APG78099.1"/>
    <property type="molecule type" value="Genomic_RNA"/>
</dbReference>
<organism evidence="5">
    <name type="scientific">Beihai weivirus-like virus 10</name>
    <dbReference type="NCBI Taxonomy" id="1922739"/>
    <lineage>
        <taxon>Viruses</taxon>
        <taxon>Riboviria</taxon>
    </lineage>
</organism>
<dbReference type="PROSITE" id="PS51462">
    <property type="entry name" value="NUDIX"/>
    <property type="match status" value="1"/>
</dbReference>
<dbReference type="Pfam" id="PF00293">
    <property type="entry name" value="NUDIX"/>
    <property type="match status" value="1"/>
</dbReference>
<reference evidence="5" key="1">
    <citation type="journal article" date="2016" name="Nature">
        <title>Redefining the invertebrate RNA virosphere.</title>
        <authorList>
            <person name="Shi M."/>
            <person name="Lin X.D."/>
            <person name="Tian J.H."/>
            <person name="Chen L.J."/>
            <person name="Chen X."/>
            <person name="Li C.X."/>
            <person name="Qin X.C."/>
            <person name="Li J."/>
            <person name="Cao J.P."/>
            <person name="Eden J.S."/>
            <person name="Buchmann J."/>
            <person name="Wang W."/>
            <person name="Xu J."/>
            <person name="Holmes E.C."/>
            <person name="Zhang Y.Z."/>
        </authorList>
    </citation>
    <scope>NUCLEOTIDE SEQUENCE</scope>
    <source>
        <strain evidence="5">BHZY59101</strain>
    </source>
</reference>
<dbReference type="GO" id="GO:0016787">
    <property type="term" value="F:hydrolase activity"/>
    <property type="evidence" value="ECO:0007669"/>
    <property type="project" value="UniProtKB-KW"/>
</dbReference>
<evidence type="ECO:0000256" key="2">
    <source>
        <dbReference type="ARBA" id="ARBA00022695"/>
    </source>
</evidence>
<dbReference type="InterPro" id="IPR020084">
    <property type="entry name" value="NUDIX_hydrolase_CS"/>
</dbReference>
<dbReference type="Gene3D" id="3.90.79.10">
    <property type="entry name" value="Nucleoside Triphosphate Pyrophosphohydrolase"/>
    <property type="match status" value="1"/>
</dbReference>
<name>A0A1L3KL99_9VIRU</name>
<feature type="domain" description="Nudix hydrolase" evidence="4">
    <location>
        <begin position="155"/>
        <end position="292"/>
    </location>
</feature>
<keyword evidence="2" id="KW-0548">Nucleotidyltransferase</keyword>
<accession>A0A1L3KL99</accession>
<evidence type="ECO:0000259" key="4">
    <source>
        <dbReference type="PROSITE" id="PS51462"/>
    </source>
</evidence>
<dbReference type="SUPFAM" id="SSF56672">
    <property type="entry name" value="DNA/RNA polymerases"/>
    <property type="match status" value="1"/>
</dbReference>
<dbReference type="InterPro" id="IPR043502">
    <property type="entry name" value="DNA/RNA_pol_sf"/>
</dbReference>
<evidence type="ECO:0000256" key="1">
    <source>
        <dbReference type="ARBA" id="ARBA00022679"/>
    </source>
</evidence>
<keyword evidence="5" id="KW-0696">RNA-directed RNA polymerase</keyword>